<dbReference type="Proteomes" id="UP000593567">
    <property type="component" value="Unassembled WGS sequence"/>
</dbReference>
<sequence>MRVHCARYAYSKPQKHIHLQGRVTLDQAIEIKLMGISNMNIVTIKYEYMNIKSTNRAKIEQKKSEGLNIGSILSSIQK</sequence>
<name>A0A7J7JGV6_BUGNE</name>
<evidence type="ECO:0000313" key="2">
    <source>
        <dbReference type="Proteomes" id="UP000593567"/>
    </source>
</evidence>
<gene>
    <name evidence="1" type="ORF">EB796_017052</name>
</gene>
<reference evidence="1" key="1">
    <citation type="submission" date="2020-06" db="EMBL/GenBank/DDBJ databases">
        <title>Draft genome of Bugula neritina, a colonial animal packing powerful symbionts and potential medicines.</title>
        <authorList>
            <person name="Rayko M."/>
        </authorList>
    </citation>
    <scope>NUCLEOTIDE SEQUENCE [LARGE SCALE GENOMIC DNA]</scope>
    <source>
        <strain evidence="1">Kwan_BN1</strain>
    </source>
</reference>
<accession>A0A7J7JGV6</accession>
<evidence type="ECO:0000313" key="1">
    <source>
        <dbReference type="EMBL" id="KAF6024608.1"/>
    </source>
</evidence>
<comment type="caution">
    <text evidence="1">The sequence shown here is derived from an EMBL/GenBank/DDBJ whole genome shotgun (WGS) entry which is preliminary data.</text>
</comment>
<organism evidence="1 2">
    <name type="scientific">Bugula neritina</name>
    <name type="common">Brown bryozoan</name>
    <name type="synonym">Sertularia neritina</name>
    <dbReference type="NCBI Taxonomy" id="10212"/>
    <lineage>
        <taxon>Eukaryota</taxon>
        <taxon>Metazoa</taxon>
        <taxon>Spiralia</taxon>
        <taxon>Lophotrochozoa</taxon>
        <taxon>Bryozoa</taxon>
        <taxon>Gymnolaemata</taxon>
        <taxon>Cheilostomatida</taxon>
        <taxon>Flustrina</taxon>
        <taxon>Buguloidea</taxon>
        <taxon>Bugulidae</taxon>
        <taxon>Bugula</taxon>
    </lineage>
</organism>
<protein>
    <submittedName>
        <fullName evidence="1">Uncharacterized protein</fullName>
    </submittedName>
</protein>
<dbReference type="AlphaFoldDB" id="A0A7J7JGV6"/>
<dbReference type="EMBL" id="VXIV02002554">
    <property type="protein sequence ID" value="KAF6024608.1"/>
    <property type="molecule type" value="Genomic_DNA"/>
</dbReference>
<keyword evidence="2" id="KW-1185">Reference proteome</keyword>
<proteinExistence type="predicted"/>